<gene>
    <name evidence="2" type="ORF">B0H67DRAFT_51432</name>
</gene>
<protein>
    <submittedName>
        <fullName evidence="2">Uncharacterized protein</fullName>
    </submittedName>
</protein>
<sequence>MPLDAARRELHSKPGLGGSILLVQAVGATPRGRVECNCSRCLFATPRRISKQCHSESPQIVDLLSLSDPFLPDSARVCVSQCLLVYCTALTNSRRGLHVDSGLSTKRSSISRSSKAPRCSFPSYNPLTCNLLLLILRGGHALCPGFCSAGLSTGWYQCSNECGDMAGEKTRCQEGNSAVLWSLVGRFLEFGGLSLENCLGVLRRVIRGFHPYPFDWSRMNDFANTRKDRFRIPELGIELKKECVKKSDKEASERKESVGGLWPSPNTSTTTRPLRQKPKEEGAVRFSLLSKNPHRKGGKGRLLPRQPAGFRGAYTARRADRGVFCMSPCDTIGRRQGQEGSVHSPTTFLIHLFRASNRSYFWTRPLERRDGLLICPWSCRASAPATWCSVNKTTQSNHPFRYIWPGSLPSALPRGQQGKRGLSLETSDDSRRHSRCLCHLSRHPSLQQRLLGPASVRACSGDVEMTCVPLA</sequence>
<evidence type="ECO:0000256" key="1">
    <source>
        <dbReference type="SAM" id="MobiDB-lite"/>
    </source>
</evidence>
<feature type="region of interest" description="Disordered" evidence="1">
    <location>
        <begin position="248"/>
        <end position="283"/>
    </location>
</feature>
<name>A0AA40BAQ2_9PEZI</name>
<dbReference type="AlphaFoldDB" id="A0AA40BAQ2"/>
<feature type="compositionally biased region" description="Basic and acidic residues" evidence="1">
    <location>
        <begin position="248"/>
        <end position="257"/>
    </location>
</feature>
<evidence type="ECO:0000313" key="2">
    <source>
        <dbReference type="EMBL" id="KAK0730816.1"/>
    </source>
</evidence>
<dbReference type="EMBL" id="JAUKUA010000001">
    <property type="protein sequence ID" value="KAK0730816.1"/>
    <property type="molecule type" value="Genomic_DNA"/>
</dbReference>
<comment type="caution">
    <text evidence="2">The sequence shown here is derived from an EMBL/GenBank/DDBJ whole genome shotgun (WGS) entry which is preliminary data.</text>
</comment>
<feature type="compositionally biased region" description="Polar residues" evidence="1">
    <location>
        <begin position="264"/>
        <end position="273"/>
    </location>
</feature>
<evidence type="ECO:0000313" key="3">
    <source>
        <dbReference type="Proteomes" id="UP001172102"/>
    </source>
</evidence>
<keyword evidence="3" id="KW-1185">Reference proteome</keyword>
<organism evidence="2 3">
    <name type="scientific">Lasiosphaeris hirsuta</name>
    <dbReference type="NCBI Taxonomy" id="260670"/>
    <lineage>
        <taxon>Eukaryota</taxon>
        <taxon>Fungi</taxon>
        <taxon>Dikarya</taxon>
        <taxon>Ascomycota</taxon>
        <taxon>Pezizomycotina</taxon>
        <taxon>Sordariomycetes</taxon>
        <taxon>Sordariomycetidae</taxon>
        <taxon>Sordariales</taxon>
        <taxon>Lasiosphaeriaceae</taxon>
        <taxon>Lasiosphaeris</taxon>
    </lineage>
</organism>
<proteinExistence type="predicted"/>
<accession>A0AA40BAQ2</accession>
<reference evidence="2" key="1">
    <citation type="submission" date="2023-06" db="EMBL/GenBank/DDBJ databases">
        <title>Genome-scale phylogeny and comparative genomics of the fungal order Sordariales.</title>
        <authorList>
            <consortium name="Lawrence Berkeley National Laboratory"/>
            <person name="Hensen N."/>
            <person name="Bonometti L."/>
            <person name="Westerberg I."/>
            <person name="Brannstrom I.O."/>
            <person name="Guillou S."/>
            <person name="Cros-Aarteil S."/>
            <person name="Calhoun S."/>
            <person name="Haridas S."/>
            <person name="Kuo A."/>
            <person name="Mondo S."/>
            <person name="Pangilinan J."/>
            <person name="Riley R."/>
            <person name="Labutti K."/>
            <person name="Andreopoulos B."/>
            <person name="Lipzen A."/>
            <person name="Chen C."/>
            <person name="Yanf M."/>
            <person name="Daum C."/>
            <person name="Ng V."/>
            <person name="Clum A."/>
            <person name="Steindorff A."/>
            <person name="Ohm R."/>
            <person name="Martin F."/>
            <person name="Silar P."/>
            <person name="Natvig D."/>
            <person name="Lalanne C."/>
            <person name="Gautier V."/>
            <person name="Ament-Velasquez S.L."/>
            <person name="Kruys A."/>
            <person name="Hutchinson M.I."/>
            <person name="Powell A.J."/>
            <person name="Barry K."/>
            <person name="Miller A.N."/>
            <person name="Grigoriev I.V."/>
            <person name="Debuchy R."/>
            <person name="Gladieux P."/>
            <person name="Thoren M.H."/>
            <person name="Johannesson H."/>
        </authorList>
    </citation>
    <scope>NUCLEOTIDE SEQUENCE</scope>
    <source>
        <strain evidence="2">SMH4607-1</strain>
    </source>
</reference>
<dbReference type="Proteomes" id="UP001172102">
    <property type="component" value="Unassembled WGS sequence"/>
</dbReference>